<feature type="compositionally biased region" description="Low complexity" evidence="1">
    <location>
        <begin position="164"/>
        <end position="173"/>
    </location>
</feature>
<evidence type="ECO:0000256" key="1">
    <source>
        <dbReference type="SAM" id="MobiDB-lite"/>
    </source>
</evidence>
<dbReference type="Proteomes" id="UP000265663">
    <property type="component" value="Unassembled WGS sequence"/>
</dbReference>
<dbReference type="OrthoDB" id="3797508at2759"/>
<evidence type="ECO:0000313" key="2">
    <source>
        <dbReference type="EMBL" id="RMZ69253.1"/>
    </source>
</evidence>
<protein>
    <submittedName>
        <fullName evidence="2">Uncharacterized protein</fullName>
    </submittedName>
</protein>
<dbReference type="AlphaFoldDB" id="A0A3M7M448"/>
<evidence type="ECO:0000313" key="3">
    <source>
        <dbReference type="Proteomes" id="UP000265663"/>
    </source>
</evidence>
<feature type="compositionally biased region" description="Low complexity" evidence="1">
    <location>
        <begin position="122"/>
        <end position="132"/>
    </location>
</feature>
<keyword evidence="3" id="KW-1185">Reference proteome</keyword>
<feature type="compositionally biased region" description="Polar residues" evidence="1">
    <location>
        <begin position="141"/>
        <end position="151"/>
    </location>
</feature>
<name>A0A3M7M448_9PLEO</name>
<dbReference type="EMBL" id="KE747818">
    <property type="protein sequence ID" value="RMZ69253.1"/>
    <property type="molecule type" value="Genomic_DNA"/>
</dbReference>
<sequence>MCWFTLTPAKGKRQAHRISDSSSVQDIVRVHRNPASPRFTDTRARVPKMSLDMQDNHALLQPHLQHHHRHPHIHPLHSHPIHGYYPHLHSHNALGFDFGNVQEFKLGGPGRKRSSSPPPLSLQPRSPTTSSPLAPPSSPSQEPTYHTQVVQPSPPLPGVRQTTRAALRRQPQGRARLRRVAGYEVLGKQVPWDWDCVSSTVGSSAAPGGGRWVRNKASNLKYPPFGSMERWL</sequence>
<gene>
    <name evidence="2" type="ORF">GMOD_00005980</name>
</gene>
<proteinExistence type="predicted"/>
<organism evidence="2 3">
    <name type="scientific">Pyrenophora seminiperda CCB06</name>
    <dbReference type="NCBI Taxonomy" id="1302712"/>
    <lineage>
        <taxon>Eukaryota</taxon>
        <taxon>Fungi</taxon>
        <taxon>Dikarya</taxon>
        <taxon>Ascomycota</taxon>
        <taxon>Pezizomycotina</taxon>
        <taxon>Dothideomycetes</taxon>
        <taxon>Pleosporomycetidae</taxon>
        <taxon>Pleosporales</taxon>
        <taxon>Pleosporineae</taxon>
        <taxon>Pleosporaceae</taxon>
        <taxon>Pyrenophora</taxon>
    </lineage>
</organism>
<accession>A0A3M7M448</accession>
<reference evidence="2 3" key="1">
    <citation type="journal article" date="2014" name="PLoS ONE">
        <title>De novo Genome Assembly of the Fungal Plant Pathogen Pyrenophora semeniperda.</title>
        <authorList>
            <person name="Soliai M.M."/>
            <person name="Meyer S.E."/>
            <person name="Udall J.A."/>
            <person name="Elzinga D.E."/>
            <person name="Hermansen R.A."/>
            <person name="Bodily P.M."/>
            <person name="Hart A.A."/>
            <person name="Coleman C.E."/>
        </authorList>
    </citation>
    <scope>NUCLEOTIDE SEQUENCE [LARGE SCALE GENOMIC DNA]</scope>
    <source>
        <strain evidence="2 3">CCB06</strain>
        <tissue evidence="2">Mycelium</tissue>
    </source>
</reference>
<feature type="region of interest" description="Disordered" evidence="1">
    <location>
        <begin position="105"/>
        <end position="173"/>
    </location>
</feature>